<organism evidence="2 3">
    <name type="scientific">Bradyrhizobium sediminis</name>
    <dbReference type="NCBI Taxonomy" id="2840469"/>
    <lineage>
        <taxon>Bacteria</taxon>
        <taxon>Pseudomonadati</taxon>
        <taxon>Pseudomonadota</taxon>
        <taxon>Alphaproteobacteria</taxon>
        <taxon>Hyphomicrobiales</taxon>
        <taxon>Nitrobacteraceae</taxon>
        <taxon>Bradyrhizobium</taxon>
    </lineage>
</organism>
<sequence>MPPALDECCDGKILTTHRPRTRARTVAVQGVGVSIQVAILKVLASHDSGRTTLASLKRDIVILTASGADWSARMRRLASRVPAIDIFGCGHVLRDAEGWQITEAGRQFLAALEAVTQDNLPPVSPRRPADIAGAAGPPQGALIVIGHRFKSRIDRRHGAASQDAKALPGQRDVRSREENASK</sequence>
<name>A0A975RT11_9BRAD</name>
<dbReference type="KEGG" id="bsei:KMZ68_25800"/>
<dbReference type="RefSeq" id="WP_215613892.1">
    <property type="nucleotide sequence ID" value="NZ_CP076135.1"/>
</dbReference>
<evidence type="ECO:0000313" key="2">
    <source>
        <dbReference type="EMBL" id="QWG18301.1"/>
    </source>
</evidence>
<dbReference type="Proteomes" id="UP000680805">
    <property type="component" value="Chromosome"/>
</dbReference>
<gene>
    <name evidence="2" type="ORF">KMZ68_25800</name>
</gene>
<evidence type="ECO:0008006" key="4">
    <source>
        <dbReference type="Google" id="ProtNLM"/>
    </source>
</evidence>
<protein>
    <recommendedName>
        <fullName evidence="4">Winged helix DNA-binding domain-containing protein</fullName>
    </recommendedName>
</protein>
<evidence type="ECO:0000313" key="3">
    <source>
        <dbReference type="Proteomes" id="UP000680805"/>
    </source>
</evidence>
<dbReference type="AlphaFoldDB" id="A0A975RT11"/>
<evidence type="ECO:0000256" key="1">
    <source>
        <dbReference type="SAM" id="MobiDB-lite"/>
    </source>
</evidence>
<proteinExistence type="predicted"/>
<accession>A0A975RT11</accession>
<dbReference type="EMBL" id="CP076135">
    <property type="protein sequence ID" value="QWG18301.1"/>
    <property type="molecule type" value="Genomic_DNA"/>
</dbReference>
<reference evidence="2" key="1">
    <citation type="submission" date="2021-06" db="EMBL/GenBank/DDBJ databases">
        <title>Bradyrhizobium sp. S2-11-2 Genome sequencing.</title>
        <authorList>
            <person name="Jin L."/>
        </authorList>
    </citation>
    <scope>NUCLEOTIDE SEQUENCE</scope>
    <source>
        <strain evidence="2">S2-11-2</strain>
    </source>
</reference>
<feature type="compositionally biased region" description="Basic and acidic residues" evidence="1">
    <location>
        <begin position="171"/>
        <end position="182"/>
    </location>
</feature>
<feature type="region of interest" description="Disordered" evidence="1">
    <location>
        <begin position="154"/>
        <end position="182"/>
    </location>
</feature>